<feature type="compositionally biased region" description="Acidic residues" evidence="1">
    <location>
        <begin position="419"/>
        <end position="428"/>
    </location>
</feature>
<feature type="compositionally biased region" description="Basic and acidic residues" evidence="1">
    <location>
        <begin position="99"/>
        <end position="110"/>
    </location>
</feature>
<feature type="compositionally biased region" description="Polar residues" evidence="1">
    <location>
        <begin position="346"/>
        <end position="355"/>
    </location>
</feature>
<evidence type="ECO:0000313" key="2">
    <source>
        <dbReference type="EMBL" id="KAJ4964127.1"/>
    </source>
</evidence>
<feature type="compositionally biased region" description="Acidic residues" evidence="1">
    <location>
        <begin position="538"/>
        <end position="559"/>
    </location>
</feature>
<evidence type="ECO:0000256" key="1">
    <source>
        <dbReference type="SAM" id="MobiDB-lite"/>
    </source>
</evidence>
<feature type="region of interest" description="Disordered" evidence="1">
    <location>
        <begin position="33"/>
        <end position="192"/>
    </location>
</feature>
<feature type="region of interest" description="Disordered" evidence="1">
    <location>
        <begin position="584"/>
        <end position="603"/>
    </location>
</feature>
<feature type="compositionally biased region" description="Low complexity" evidence="1">
    <location>
        <begin position="675"/>
        <end position="691"/>
    </location>
</feature>
<proteinExistence type="predicted"/>
<feature type="region of interest" description="Disordered" evidence="1">
    <location>
        <begin position="410"/>
        <end position="443"/>
    </location>
</feature>
<gene>
    <name evidence="2" type="ORF">NE237_024066</name>
</gene>
<feature type="compositionally biased region" description="Basic and acidic residues" evidence="1">
    <location>
        <begin position="127"/>
        <end position="149"/>
    </location>
</feature>
<feature type="compositionally biased region" description="Polar residues" evidence="1">
    <location>
        <begin position="701"/>
        <end position="713"/>
    </location>
</feature>
<feature type="region of interest" description="Disordered" evidence="1">
    <location>
        <begin position="325"/>
        <end position="397"/>
    </location>
</feature>
<dbReference type="PANTHER" id="PTHR36005">
    <property type="entry name" value="DNA LIGASE-LIKE PROTEIN"/>
    <property type="match status" value="1"/>
</dbReference>
<dbReference type="PANTHER" id="PTHR36005:SF1">
    <property type="entry name" value="DNA LIGASE-LIKE PROTEIN"/>
    <property type="match status" value="1"/>
</dbReference>
<reference evidence="2" key="1">
    <citation type="journal article" date="2023" name="Plant J.">
        <title>The genome of the king protea, Protea cynaroides.</title>
        <authorList>
            <person name="Chang J."/>
            <person name="Duong T.A."/>
            <person name="Schoeman C."/>
            <person name="Ma X."/>
            <person name="Roodt D."/>
            <person name="Barker N."/>
            <person name="Li Z."/>
            <person name="Van de Peer Y."/>
            <person name="Mizrachi E."/>
        </authorList>
    </citation>
    <scope>NUCLEOTIDE SEQUENCE</scope>
    <source>
        <tissue evidence="2">Young leaves</tissue>
    </source>
</reference>
<dbReference type="EMBL" id="JAMYWD010000008">
    <property type="protein sequence ID" value="KAJ4964127.1"/>
    <property type="molecule type" value="Genomic_DNA"/>
</dbReference>
<accession>A0A9Q0K602</accession>
<feature type="region of interest" description="Disordered" evidence="1">
    <location>
        <begin position="653"/>
        <end position="744"/>
    </location>
</feature>
<organism evidence="2 3">
    <name type="scientific">Protea cynaroides</name>
    <dbReference type="NCBI Taxonomy" id="273540"/>
    <lineage>
        <taxon>Eukaryota</taxon>
        <taxon>Viridiplantae</taxon>
        <taxon>Streptophyta</taxon>
        <taxon>Embryophyta</taxon>
        <taxon>Tracheophyta</taxon>
        <taxon>Spermatophyta</taxon>
        <taxon>Magnoliopsida</taxon>
        <taxon>Proteales</taxon>
        <taxon>Proteaceae</taxon>
        <taxon>Protea</taxon>
    </lineage>
</organism>
<dbReference type="OrthoDB" id="1919305at2759"/>
<dbReference type="AlphaFoldDB" id="A0A9Q0K602"/>
<feature type="compositionally biased region" description="Low complexity" evidence="1">
    <location>
        <begin position="725"/>
        <end position="737"/>
    </location>
</feature>
<evidence type="ECO:0000313" key="3">
    <source>
        <dbReference type="Proteomes" id="UP001141806"/>
    </source>
</evidence>
<protein>
    <submittedName>
        <fullName evidence="2">Uncharacterized protein</fullName>
    </submittedName>
</protein>
<comment type="caution">
    <text evidence="2">The sequence shown here is derived from an EMBL/GenBank/DDBJ whole genome shotgun (WGS) entry which is preliminary data.</text>
</comment>
<sequence length="796" mass="87224">MESDDDYDLVSPPEEAPSTLHLRKFKRLKKAVRVSSENHAQEDQAGSVSAVDSLNEVEIGSSKALDIGTSVDQAPAALEPDGFDDQRGLDSDLDGSSASHDRSETLRAFDAEEGSYLGALNVDTEELDGKGDERSTDAGDEIGGEKHVEVNMVKSLKKRRSKGGSEEKKNKKAKSVSDAGKPEVSIRTKRALEKERKARIGALHAESQRLLRETRNASFKPVPIVQKPISSILEKIRQRKLEVSKKACNMYSYDYLVDATDYSRGSTLGPNAEHVKNDTGENGGSPLHQVNVQSGLDTVHVNRSSDHITLSGQTEYILHDEGTAMHPANTEGSLDSGHLSKEGPTPSGQCENTLHNAALDEGSTHAFRPPVNDTQDLFCESQASDGDDEQPMSQSDSPLEVLVSPVVPMNLKLGSAPDDLSDDDEDDNKENIDPYPQKKVAMCLSPKGDPVKAFLDEEAEVEDDGDNDLMRFQENEEDGESEDEELNDLIVTGYREKPVDSEMRNQLHQKWLEQQDLTATDSVLQRLKGGWKQREPIMLEEEEEEEDDEFGEDSLDGAPDDLLPSNGARANSKKLKQMIPQMFTDKDDGFLSSDDEEAEQSLHKQRLLEKIEDQALLLSPAEDACSREVFGLIKKLNIAPEIKKKPKASSFFDSLITGGNSNSSSKSSFLGRAPSNSSSSSHKHGSSSIRSFIFGRDDSNSRSGISTSEVSSDVDQREKQSTMNASAKYSSSQSKSSRQNLKTVTETVSGSSLFEILRSSSMQSDHCSRNNLVGQTQTVFAAFKSAKKAIKIEGRT</sequence>
<dbReference type="Proteomes" id="UP001141806">
    <property type="component" value="Unassembled WGS sequence"/>
</dbReference>
<feature type="region of interest" description="Disordered" evidence="1">
    <location>
        <begin position="534"/>
        <end position="574"/>
    </location>
</feature>
<keyword evidence="3" id="KW-1185">Reference proteome</keyword>
<feature type="compositionally biased region" description="Basic and acidic residues" evidence="1">
    <location>
        <begin position="180"/>
        <end position="192"/>
    </location>
</feature>
<name>A0A9Q0K602_9MAGN</name>